<organism evidence="9 10">
    <name type="scientific">Subtercola vilae</name>
    <dbReference type="NCBI Taxonomy" id="2056433"/>
    <lineage>
        <taxon>Bacteria</taxon>
        <taxon>Bacillati</taxon>
        <taxon>Actinomycetota</taxon>
        <taxon>Actinomycetes</taxon>
        <taxon>Micrococcales</taxon>
        <taxon>Microbacteriaceae</taxon>
        <taxon>Subtercola</taxon>
    </lineage>
</organism>
<keyword evidence="10" id="KW-1185">Reference proteome</keyword>
<dbReference type="Pfam" id="PF00528">
    <property type="entry name" value="BPD_transp_1"/>
    <property type="match status" value="1"/>
</dbReference>
<reference evidence="9 10" key="1">
    <citation type="journal article" date="2019" name="Microorganisms">
        <title>Systematic Affiliation and Genome Analysis of Subtercola vilae DB165(T) with Particular Emphasis on Cold Adaptation of an Isolate from a High-Altitude Cold Volcano Lake.</title>
        <authorList>
            <person name="Villalobos A.S."/>
            <person name="Wiese J."/>
            <person name="Imhoff J.F."/>
            <person name="Dorador C."/>
            <person name="Keller A."/>
            <person name="Hentschel U."/>
        </authorList>
    </citation>
    <scope>NUCLEOTIDE SEQUENCE [LARGE SCALE GENOMIC DNA]</scope>
    <source>
        <strain evidence="9 10">DB165</strain>
    </source>
</reference>
<accession>A0A4T2C8F1</accession>
<dbReference type="CDD" id="cd06261">
    <property type="entry name" value="TM_PBP2"/>
    <property type="match status" value="1"/>
</dbReference>
<dbReference type="PROSITE" id="PS50928">
    <property type="entry name" value="ABC_TM1"/>
    <property type="match status" value="1"/>
</dbReference>
<dbReference type="InterPro" id="IPR000515">
    <property type="entry name" value="MetI-like"/>
</dbReference>
<feature type="transmembrane region" description="Helical" evidence="7">
    <location>
        <begin position="12"/>
        <end position="33"/>
    </location>
</feature>
<feature type="transmembrane region" description="Helical" evidence="7">
    <location>
        <begin position="243"/>
        <end position="263"/>
    </location>
</feature>
<feature type="transmembrane region" description="Helical" evidence="7">
    <location>
        <begin position="183"/>
        <end position="205"/>
    </location>
</feature>
<comment type="similarity">
    <text evidence="7">Belongs to the binding-protein-dependent transport system permease family.</text>
</comment>
<proteinExistence type="inferred from homology"/>
<evidence type="ECO:0000256" key="4">
    <source>
        <dbReference type="ARBA" id="ARBA00022692"/>
    </source>
</evidence>
<keyword evidence="2 7" id="KW-0813">Transport</keyword>
<feature type="transmembrane region" description="Helical" evidence="7">
    <location>
        <begin position="77"/>
        <end position="98"/>
    </location>
</feature>
<evidence type="ECO:0000313" key="9">
    <source>
        <dbReference type="EMBL" id="TIH38668.1"/>
    </source>
</evidence>
<dbReference type="Proteomes" id="UP000306192">
    <property type="component" value="Unassembled WGS sequence"/>
</dbReference>
<evidence type="ECO:0000256" key="7">
    <source>
        <dbReference type="RuleBase" id="RU363032"/>
    </source>
</evidence>
<name>A0A4T2C8F1_9MICO</name>
<feature type="domain" description="ABC transmembrane type-1" evidence="8">
    <location>
        <begin position="73"/>
        <end position="264"/>
    </location>
</feature>
<evidence type="ECO:0000256" key="1">
    <source>
        <dbReference type="ARBA" id="ARBA00004651"/>
    </source>
</evidence>
<keyword evidence="6 7" id="KW-0472">Membrane</keyword>
<dbReference type="SUPFAM" id="SSF161098">
    <property type="entry name" value="MetI-like"/>
    <property type="match status" value="1"/>
</dbReference>
<keyword evidence="4 7" id="KW-0812">Transmembrane</keyword>
<comment type="caution">
    <text evidence="9">The sequence shown here is derived from an EMBL/GenBank/DDBJ whole genome shotgun (WGS) entry which is preliminary data.</text>
</comment>
<comment type="subcellular location">
    <subcellularLocation>
        <location evidence="1 7">Cell membrane</location>
        <topology evidence="1 7">Multi-pass membrane protein</topology>
    </subcellularLocation>
</comment>
<dbReference type="Gene3D" id="1.10.3720.10">
    <property type="entry name" value="MetI-like"/>
    <property type="match status" value="1"/>
</dbReference>
<evidence type="ECO:0000256" key="2">
    <source>
        <dbReference type="ARBA" id="ARBA00022448"/>
    </source>
</evidence>
<dbReference type="PANTHER" id="PTHR43744">
    <property type="entry name" value="ABC TRANSPORTER PERMEASE PROTEIN MG189-RELATED-RELATED"/>
    <property type="match status" value="1"/>
</dbReference>
<dbReference type="PANTHER" id="PTHR43744:SF8">
    <property type="entry name" value="SN-GLYCEROL-3-PHOSPHATE TRANSPORT SYSTEM PERMEASE PROTEIN UGPE"/>
    <property type="match status" value="1"/>
</dbReference>
<evidence type="ECO:0000313" key="10">
    <source>
        <dbReference type="Proteomes" id="UP000306192"/>
    </source>
</evidence>
<feature type="transmembrane region" description="Helical" evidence="7">
    <location>
        <begin position="211"/>
        <end position="231"/>
    </location>
</feature>
<protein>
    <submittedName>
        <fullName evidence="9">Carbohydrate ABC transporter permease</fullName>
    </submittedName>
</protein>
<dbReference type="RefSeq" id="WP_136641401.1">
    <property type="nucleotide sequence ID" value="NZ_QYRT01000008.1"/>
</dbReference>
<sequence length="278" mass="29457">MTRAHRSTLKGVHALAVVIITLIVIGIPLWLVLITSAKSDGEAQSPDLTLPHTFQLVQNYTQAITDGDVVGGLLGSLLVTIPAVIGVLVLGSAASWVLARRTSRLNAVLYSIGISGIVLPPAVITIVLTLKNIGLNGTAVGMIGVYMGMFMATVIFFVTGFVRSIPVELEEAARIDGAKPLQVYVRIILPLLGPVIATATILVTLSVWNEVFYAFFVLGGSGTSTLPLNLFSVASASTYVKNWNLIFAYVVLMSLPMLVVFIIGQRRIVSGITAGAVK</sequence>
<dbReference type="OrthoDB" id="9794684at2"/>
<dbReference type="EMBL" id="QYRT01000008">
    <property type="protein sequence ID" value="TIH38668.1"/>
    <property type="molecule type" value="Genomic_DNA"/>
</dbReference>
<evidence type="ECO:0000256" key="5">
    <source>
        <dbReference type="ARBA" id="ARBA00022989"/>
    </source>
</evidence>
<dbReference type="GO" id="GO:0055085">
    <property type="term" value="P:transmembrane transport"/>
    <property type="evidence" value="ECO:0007669"/>
    <property type="project" value="InterPro"/>
</dbReference>
<dbReference type="GO" id="GO:0005886">
    <property type="term" value="C:plasma membrane"/>
    <property type="evidence" value="ECO:0007669"/>
    <property type="project" value="UniProtKB-SubCell"/>
</dbReference>
<keyword evidence="3" id="KW-1003">Cell membrane</keyword>
<evidence type="ECO:0000256" key="6">
    <source>
        <dbReference type="ARBA" id="ARBA00023136"/>
    </source>
</evidence>
<gene>
    <name evidence="9" type="ORF">D4765_06095</name>
</gene>
<feature type="transmembrane region" description="Helical" evidence="7">
    <location>
        <begin position="140"/>
        <end position="162"/>
    </location>
</feature>
<dbReference type="AlphaFoldDB" id="A0A4T2C8F1"/>
<dbReference type="InterPro" id="IPR035906">
    <property type="entry name" value="MetI-like_sf"/>
</dbReference>
<evidence type="ECO:0000259" key="8">
    <source>
        <dbReference type="PROSITE" id="PS50928"/>
    </source>
</evidence>
<keyword evidence="5 7" id="KW-1133">Transmembrane helix</keyword>
<evidence type="ECO:0000256" key="3">
    <source>
        <dbReference type="ARBA" id="ARBA00022475"/>
    </source>
</evidence>
<feature type="transmembrane region" description="Helical" evidence="7">
    <location>
        <begin position="107"/>
        <end position="128"/>
    </location>
</feature>